<dbReference type="GO" id="GO:0003723">
    <property type="term" value="F:RNA binding"/>
    <property type="evidence" value="ECO:0007669"/>
    <property type="project" value="UniProtKB-UniRule"/>
</dbReference>
<dbReference type="PANTHER" id="PTHR23206">
    <property type="entry name" value="MASK PROTEIN"/>
    <property type="match status" value="1"/>
</dbReference>
<dbReference type="PROSITE" id="PS50084">
    <property type="entry name" value="KH_TYPE_1"/>
    <property type="match status" value="1"/>
</dbReference>
<feature type="compositionally biased region" description="Polar residues" evidence="7">
    <location>
        <begin position="1081"/>
        <end position="1101"/>
    </location>
</feature>
<dbReference type="Proteomes" id="UP001208570">
    <property type="component" value="Unassembled WGS sequence"/>
</dbReference>
<evidence type="ECO:0000256" key="7">
    <source>
        <dbReference type="SAM" id="MobiDB-lite"/>
    </source>
</evidence>
<feature type="repeat" description="ANK" evidence="4">
    <location>
        <begin position="743"/>
        <end position="775"/>
    </location>
</feature>
<dbReference type="Pfam" id="PF12796">
    <property type="entry name" value="Ank_2"/>
    <property type="match status" value="4"/>
</dbReference>
<keyword evidence="10" id="KW-1185">Reference proteome</keyword>
<feature type="compositionally biased region" description="Polar residues" evidence="7">
    <location>
        <begin position="1132"/>
        <end position="1173"/>
    </location>
</feature>
<dbReference type="EMBL" id="JAODUP010000386">
    <property type="protein sequence ID" value="KAK2150837.1"/>
    <property type="molecule type" value="Genomic_DNA"/>
</dbReference>
<dbReference type="Gene3D" id="3.30.1370.10">
    <property type="entry name" value="K Homology domain, type 1"/>
    <property type="match status" value="1"/>
</dbReference>
<feature type="region of interest" description="Disordered" evidence="7">
    <location>
        <begin position="106"/>
        <end position="145"/>
    </location>
</feature>
<protein>
    <recommendedName>
        <fullName evidence="8">K Homology domain-containing protein</fullName>
    </recommendedName>
</protein>
<gene>
    <name evidence="9" type="ORF">LSH36_386g01044</name>
</gene>
<feature type="compositionally biased region" description="Basic and acidic residues" evidence="7">
    <location>
        <begin position="116"/>
        <end position="133"/>
    </location>
</feature>
<dbReference type="FunFam" id="1.25.40.20:FF:000156">
    <property type="entry name" value="ankyrin repeat and KH domain-containing protein 1-like isoform X6"/>
    <property type="match status" value="1"/>
</dbReference>
<dbReference type="SUPFAM" id="SSF54791">
    <property type="entry name" value="Eukaryotic type KH-domain (KH-domain type I)"/>
    <property type="match status" value="1"/>
</dbReference>
<feature type="compositionally biased region" description="Low complexity" evidence="7">
    <location>
        <begin position="1102"/>
        <end position="1130"/>
    </location>
</feature>
<feature type="region of interest" description="Disordered" evidence="7">
    <location>
        <begin position="1589"/>
        <end position="1611"/>
    </location>
</feature>
<dbReference type="PROSITE" id="PS50297">
    <property type="entry name" value="ANK_REP_REGION"/>
    <property type="match status" value="8"/>
</dbReference>
<keyword evidence="3 6" id="KW-0175">Coiled coil</keyword>
<reference evidence="9" key="1">
    <citation type="journal article" date="2023" name="Mol. Biol. Evol.">
        <title>Third-Generation Sequencing Reveals the Adaptive Role of the Epigenome in Three Deep-Sea Polychaetes.</title>
        <authorList>
            <person name="Perez M."/>
            <person name="Aroh O."/>
            <person name="Sun Y."/>
            <person name="Lan Y."/>
            <person name="Juniper S.K."/>
            <person name="Young C.R."/>
            <person name="Angers B."/>
            <person name="Qian P.Y."/>
        </authorList>
    </citation>
    <scope>NUCLEOTIDE SEQUENCE</scope>
    <source>
        <strain evidence="9">P08H-3</strain>
    </source>
</reference>
<feature type="region of interest" description="Disordered" evidence="7">
    <location>
        <begin position="2253"/>
        <end position="2292"/>
    </location>
</feature>
<dbReference type="SMART" id="SM00248">
    <property type="entry name" value="ANK"/>
    <property type="match status" value="10"/>
</dbReference>
<keyword evidence="2 4" id="KW-0040">ANK repeat</keyword>
<evidence type="ECO:0000259" key="8">
    <source>
        <dbReference type="SMART" id="SM00322"/>
    </source>
</evidence>
<feature type="compositionally biased region" description="Basic and acidic residues" evidence="7">
    <location>
        <begin position="1184"/>
        <end position="1201"/>
    </location>
</feature>
<evidence type="ECO:0000256" key="6">
    <source>
        <dbReference type="SAM" id="Coils"/>
    </source>
</evidence>
<evidence type="ECO:0000256" key="5">
    <source>
        <dbReference type="PROSITE-ProRule" id="PRU00117"/>
    </source>
</evidence>
<feature type="compositionally biased region" description="Acidic residues" evidence="7">
    <location>
        <begin position="1051"/>
        <end position="1065"/>
    </location>
</feature>
<feature type="repeat" description="ANK" evidence="4">
    <location>
        <begin position="878"/>
        <end position="910"/>
    </location>
</feature>
<feature type="compositionally biased region" description="Basic and acidic residues" evidence="7">
    <location>
        <begin position="1016"/>
        <end position="1039"/>
    </location>
</feature>
<feature type="compositionally biased region" description="Low complexity" evidence="7">
    <location>
        <begin position="176"/>
        <end position="186"/>
    </location>
</feature>
<feature type="repeat" description="ANK" evidence="4">
    <location>
        <begin position="810"/>
        <end position="842"/>
    </location>
</feature>
<keyword evidence="5" id="KW-0694">RNA-binding</keyword>
<feature type="repeat" description="ANK" evidence="4">
    <location>
        <begin position="608"/>
        <end position="640"/>
    </location>
</feature>
<sequence length="2292" mass="245961">MTLPVMICEANSEEVSVSNAVENPETDKEPCSLQMSTRPAKDPAVILEADAHNVGTISHGGSEVKTAQLAKQESLSSASNASSSSADSGCGNSDFNGICIEGSEVDGPPLATRSDLAGKQHDDCSAGEDRSHLPETSLLDPATVSVSENDASARISYDLLTSANPTQIPENTTQNRSSSGESGSRASSEEVDLTNVIPVMDARDDSQIDKHLQVLHNHELLQQHVQEQLKAGTDPTKIALSLQQQLQHQQQQMLQQQQLTQLAQQCVQSYPLQLEPLVQQLPVPAMLSAKSVTTTTTTTNGTNSSCRELQLEHQRQQLQAQLELEQAKTKTLQAQLQLQKQIKTNNPQATVKYQQQLNVQQQTTVTCQTQLATSDLQQLKLQHLHQQLQLQTQQQLPANQQLSQQELIIQQQLQRRQQLLHQQHLQQQQQQAIVAVTTTNQSGDQISQVSTQTTAAATQLLSQQDVLQQQLHKVQHLQQMQQLAQQKHLGQYQGNGWPVATSTTTTATTANSNGQKKGKKKHQLLPQQQQQFVPQQLLVNNQLNMQFADYTTASTNTMTTGTNSVYDYLELITPSPSTPVTPNPSPATPQISPPIYPAVELDAETESNHDTALTLACAGGHAELVSLLLSRGSDIEHRDKKGFTPLILAATAGHADVVDILLNHGAEIEAQSERTKDTPLSLACSGGRYEVVELLLNRGANKEHRNVSDYTPLSLAASGGYVNIIKLLLSHGAEINSRTGSKLGISPLMLAAMNGHTPAVKLLLDMGSDINAQIETNKNTALTLACFQGRHEVVSLLVDRRANIEHRAKTGLTPLMEAASGGYVEVGRVLLDKGADVNAPPVPSSRDTALTIAADKGHYRFVDLLLTRNAAIDVKNKKGNSPLWLACNGGHLDVVQRLVQAGADVDSQDNRKVSCLMAAFRKGHVKVIKWLVKHVTQFPSDQECLRYISTVTDQELLKKCHQCMEIIVSAKARQAAEANRNASILLEEIDAERSREESKKAAAARKREKKRKKKKEKQERERELEKKDQKEKVYPDGHSKSSSPEPASKEIDDDDDDEDDEEEEEITKKQTEPKSKKKNISDSTNNAQLSRNARTSDSAGITVSSNVTNKNKKNQALASESLLSESQLQAHQKGSQSSVVAKSQPTKSNLSASSSVNADGCNTNKPVASNSVVSARGKSKRKQRDKERGIHSQDKDKENISDKNQGSGMGRTNTARESVQNNSDNLQSKAHGGGTSSRMYHNNRDSVEHNNTRSLIHSSGAGDAIGNGNIPNMKQSPRNIPKISNTGIGDLDDFGSLPVAPVKVTPMKDKEKKTPDKMRLPMDTYSVLSPAKTNALKSPGGPNAGKRGQKKDEGWKEVIRKSKKVMVASSAISRVIGRNGCNINAIREVSGAHIEIDKARSSGDRNITIRGSADATRQAHNLIMALIKDPDKELEQIIPKLKNRVVGTNTLTLSTSMWHNSLINGIPQTLQSSATLTTTVISTVTTTLVAAQKGNMPKMTTAVTKAAGSVTLVTTTLSESVPNKGATVTSSGARPQMNPLSNIGVFHAPIGVWNASMAQTSPATGNNHQLTVSSPQSVQARRQLFPGDRQASLASSVTPANKPATYSSPSMAKTKVVNTASPGVSCREMKDTNSSSCGSFARDSLVSSQSVTGSPSRPLQSSVPYPNKEPLPIKASVVSGSLSNKSLSSSQAEFYSPFNNTFSPFAERVLGKKEEAEGKMNFASVAAAGVIPTIASTPPMPQGPTTSQQGRDMDPSLQAKAPGYKAPGAQRTTSPLINDPDIAARAPGYRIGPPDMDVGRLPTYKPAPFMGISESDMSSLPNEYSQYVMQKVQQVAEQQKEMIHVPQMADSMSPHSASSAPASIQSPHQPVLPTASNFRDEYTTPDQPMTLPKIESNLNPNAPDFTFRLQANQQLQRQLLAAQIFVQQQQQQQHQQQSFNALGTVTSNACNSLPFLPPNMRLPPPFVLGQHGLVDLSASGVGQSLPDSVSQMGGFGAGGSFHSMGSGGLGDSGSSGLSPGNRQFSPMPPNAARSESVASSVGTSSKGESSPVPHVSGESSPHSSSAPSPTGHLPQYMDENLQSSQQQASLRPIGTGRTTKKDRCTQPYGEIADPSSASHLWGIAPDMEMSHEWMMGNPSAVGSNSSRMSHGLPSDMDENHHGLPPGGILPSLMRLEASGMLDHPAVEPSSLHNPPLMVSNGGGTLFAGGVATPSAGPMPMSKVYPPVDGMQNNVGLSTGAVSGSGVGLPGDNLGNVWTQPPPSSGHLSLGSTESGESDPKSMWDNWTIPSNI</sequence>
<comment type="caution">
    <text evidence="9">The sequence shown here is derived from an EMBL/GenBank/DDBJ whole genome shotgun (WGS) entry which is preliminary data.</text>
</comment>
<feature type="compositionally biased region" description="Low complexity" evidence="7">
    <location>
        <begin position="2034"/>
        <end position="2069"/>
    </location>
</feature>
<dbReference type="InterPro" id="IPR002110">
    <property type="entry name" value="Ankyrin_rpt"/>
</dbReference>
<evidence type="ECO:0000313" key="10">
    <source>
        <dbReference type="Proteomes" id="UP001208570"/>
    </source>
</evidence>
<dbReference type="InterPro" id="IPR004087">
    <property type="entry name" value="KH_dom"/>
</dbReference>
<dbReference type="FunFam" id="1.25.40.20:FF:000012">
    <property type="entry name" value="ankyrin repeat domain-containing protein 17 isoform X1"/>
    <property type="match status" value="1"/>
</dbReference>
<dbReference type="Pfam" id="PF00013">
    <property type="entry name" value="KH_1"/>
    <property type="match status" value="1"/>
</dbReference>
<dbReference type="InterPro" id="IPR047373">
    <property type="entry name" value="KH-I_MASK"/>
</dbReference>
<feature type="repeat" description="ANK" evidence="4">
    <location>
        <begin position="675"/>
        <end position="707"/>
    </location>
</feature>
<evidence type="ECO:0000256" key="3">
    <source>
        <dbReference type="ARBA" id="ARBA00023054"/>
    </source>
</evidence>
<feature type="region of interest" description="Disordered" evidence="7">
    <location>
        <begin position="1332"/>
        <end position="1354"/>
    </location>
</feature>
<dbReference type="InterPro" id="IPR036612">
    <property type="entry name" value="KH_dom_type_1_sf"/>
</dbReference>
<feature type="compositionally biased region" description="Low complexity" evidence="7">
    <location>
        <begin position="504"/>
        <end position="515"/>
    </location>
</feature>
<dbReference type="GO" id="GO:0045087">
    <property type="term" value="P:innate immune response"/>
    <property type="evidence" value="ECO:0007669"/>
    <property type="project" value="TreeGrafter"/>
</dbReference>
<feature type="region of interest" description="Disordered" evidence="7">
    <location>
        <begin position="161"/>
        <end position="190"/>
    </location>
</feature>
<organism evidence="9 10">
    <name type="scientific">Paralvinella palmiformis</name>
    <dbReference type="NCBI Taxonomy" id="53620"/>
    <lineage>
        <taxon>Eukaryota</taxon>
        <taxon>Metazoa</taxon>
        <taxon>Spiralia</taxon>
        <taxon>Lophotrochozoa</taxon>
        <taxon>Annelida</taxon>
        <taxon>Polychaeta</taxon>
        <taxon>Sedentaria</taxon>
        <taxon>Canalipalpata</taxon>
        <taxon>Terebellida</taxon>
        <taxon>Terebelliformia</taxon>
        <taxon>Alvinellidae</taxon>
        <taxon>Paralvinella</taxon>
    </lineage>
</organism>
<dbReference type="InterPro" id="IPR051631">
    <property type="entry name" value="Ankyrin-KH/SAM_domain"/>
</dbReference>
<feature type="repeat" description="ANK" evidence="4">
    <location>
        <begin position="777"/>
        <end position="809"/>
    </location>
</feature>
<dbReference type="SMART" id="SM00322">
    <property type="entry name" value="KH"/>
    <property type="match status" value="1"/>
</dbReference>
<dbReference type="Gene3D" id="1.25.40.20">
    <property type="entry name" value="Ankyrin repeat-containing domain"/>
    <property type="match status" value="3"/>
</dbReference>
<feature type="region of interest" description="Disordered" evidence="7">
    <location>
        <begin position="992"/>
        <end position="1280"/>
    </location>
</feature>
<evidence type="ECO:0000256" key="2">
    <source>
        <dbReference type="ARBA" id="ARBA00023043"/>
    </source>
</evidence>
<feature type="compositionally biased region" description="Polar residues" evidence="7">
    <location>
        <begin position="1269"/>
        <end position="1280"/>
    </location>
</feature>
<dbReference type="FunFam" id="1.25.40.20:FF:000055">
    <property type="entry name" value="ankyrin repeat domain-containing protein 17 isoform X2"/>
    <property type="match status" value="1"/>
</dbReference>
<feature type="compositionally biased region" description="Polar residues" evidence="7">
    <location>
        <begin position="161"/>
        <end position="175"/>
    </location>
</feature>
<feature type="compositionally biased region" description="Polar residues" evidence="7">
    <location>
        <begin position="2080"/>
        <end position="2089"/>
    </location>
</feature>
<feature type="repeat" description="ANK" evidence="4">
    <location>
        <begin position="845"/>
        <end position="877"/>
    </location>
</feature>
<feature type="region of interest" description="Disordered" evidence="7">
    <location>
        <begin position="504"/>
        <end position="523"/>
    </location>
</feature>
<evidence type="ECO:0000313" key="9">
    <source>
        <dbReference type="EMBL" id="KAK2150837.1"/>
    </source>
</evidence>
<feature type="compositionally biased region" description="Gly residues" evidence="7">
    <location>
        <begin position="2003"/>
        <end position="2013"/>
    </location>
</feature>
<feature type="region of interest" description="Disordered" evidence="7">
    <location>
        <begin position="1648"/>
        <end position="1667"/>
    </location>
</feature>
<feature type="compositionally biased region" description="Basic residues" evidence="7">
    <location>
        <begin position="1002"/>
        <end position="1015"/>
    </location>
</feature>
<dbReference type="InterPro" id="IPR004088">
    <property type="entry name" value="KH_dom_type_1"/>
</dbReference>
<keyword evidence="1" id="KW-0677">Repeat</keyword>
<dbReference type="SUPFAM" id="SSF48403">
    <property type="entry name" value="Ankyrin repeat"/>
    <property type="match status" value="1"/>
</dbReference>
<feature type="compositionally biased region" description="Polar residues" evidence="7">
    <location>
        <begin position="1202"/>
        <end position="1228"/>
    </location>
</feature>
<feature type="region of interest" description="Disordered" evidence="7">
    <location>
        <begin position="2003"/>
        <end position="2117"/>
    </location>
</feature>
<feature type="coiled-coil region" evidence="6">
    <location>
        <begin position="308"/>
        <end position="335"/>
    </location>
</feature>
<feature type="compositionally biased region" description="Basic and acidic residues" evidence="7">
    <location>
        <begin position="1242"/>
        <end position="1251"/>
    </location>
</feature>
<dbReference type="PRINTS" id="PR01415">
    <property type="entry name" value="ANKYRIN"/>
</dbReference>
<dbReference type="CDD" id="cd22404">
    <property type="entry name" value="KH-I_MASK"/>
    <property type="match status" value="1"/>
</dbReference>
<feature type="region of interest" description="Disordered" evidence="7">
    <location>
        <begin position="1733"/>
        <end position="1756"/>
    </location>
</feature>
<dbReference type="PANTHER" id="PTHR23206:SF8">
    <property type="entry name" value="ANKYRIN REPEAT AND KH DOMAIN-CONTAINING 1"/>
    <property type="match status" value="1"/>
</dbReference>
<evidence type="ECO:0000256" key="4">
    <source>
        <dbReference type="PROSITE-ProRule" id="PRU00023"/>
    </source>
</evidence>
<proteinExistence type="predicted"/>
<name>A0AAD9JCV0_9ANNE</name>
<feature type="repeat" description="ANK" evidence="4">
    <location>
        <begin position="641"/>
        <end position="673"/>
    </location>
</feature>
<feature type="compositionally biased region" description="Polar residues" evidence="7">
    <location>
        <begin position="1648"/>
        <end position="1664"/>
    </location>
</feature>
<dbReference type="GO" id="GO:0005737">
    <property type="term" value="C:cytoplasm"/>
    <property type="evidence" value="ECO:0007669"/>
    <property type="project" value="TreeGrafter"/>
</dbReference>
<evidence type="ECO:0000256" key="1">
    <source>
        <dbReference type="ARBA" id="ARBA00022737"/>
    </source>
</evidence>
<feature type="compositionally biased region" description="Polar residues" evidence="7">
    <location>
        <begin position="1592"/>
        <end position="1611"/>
    </location>
</feature>
<dbReference type="InterPro" id="IPR036770">
    <property type="entry name" value="Ankyrin_rpt-contain_sf"/>
</dbReference>
<dbReference type="PROSITE" id="PS50088">
    <property type="entry name" value="ANK_REPEAT"/>
    <property type="match status" value="9"/>
</dbReference>
<accession>A0AAD9JCV0</accession>
<feature type="repeat" description="ANK" evidence="4">
    <location>
        <begin position="708"/>
        <end position="740"/>
    </location>
</feature>
<feature type="domain" description="K Homology" evidence="8">
    <location>
        <begin position="1359"/>
        <end position="1428"/>
    </location>
</feature>
<feature type="region of interest" description="Disordered" evidence="7">
    <location>
        <begin position="17"/>
        <end position="37"/>
    </location>
</feature>